<evidence type="ECO:0000313" key="3">
    <source>
        <dbReference type="EMBL" id="MCT7659684.1"/>
    </source>
</evidence>
<keyword evidence="4" id="KW-1185">Reference proteome</keyword>
<feature type="transmembrane region" description="Helical" evidence="2">
    <location>
        <begin position="114"/>
        <end position="134"/>
    </location>
</feature>
<reference evidence="4" key="1">
    <citation type="submission" date="2023-07" db="EMBL/GenBank/DDBJ databases">
        <authorList>
            <person name="Deng Y."/>
            <person name="Zhang Y.-Q."/>
        </authorList>
    </citation>
    <scope>NUCLEOTIDE SEQUENCE [LARGE SCALE GENOMIC DNA]</scope>
    <source>
        <strain evidence="4">CPCC 205710</strain>
    </source>
</reference>
<keyword evidence="2" id="KW-0472">Membrane</keyword>
<evidence type="ECO:0000256" key="2">
    <source>
        <dbReference type="SAM" id="Phobius"/>
    </source>
</evidence>
<feature type="region of interest" description="Disordered" evidence="1">
    <location>
        <begin position="169"/>
        <end position="261"/>
    </location>
</feature>
<feature type="transmembrane region" description="Helical" evidence="2">
    <location>
        <begin position="74"/>
        <end position="94"/>
    </location>
</feature>
<keyword evidence="2" id="KW-0812">Transmembrane</keyword>
<proteinExistence type="predicted"/>
<feature type="transmembrane region" description="Helical" evidence="2">
    <location>
        <begin position="49"/>
        <end position="67"/>
    </location>
</feature>
<dbReference type="EMBL" id="JAODWD010000003">
    <property type="protein sequence ID" value="MCT7659684.1"/>
    <property type="molecule type" value="Genomic_DNA"/>
</dbReference>
<evidence type="ECO:0000313" key="4">
    <source>
        <dbReference type="Proteomes" id="UP001206639"/>
    </source>
</evidence>
<dbReference type="Pfam" id="PF17270">
    <property type="entry name" value="DUF5336"/>
    <property type="match status" value="1"/>
</dbReference>
<keyword evidence="2" id="KW-1133">Transmembrane helix</keyword>
<feature type="transmembrane region" description="Helical" evidence="2">
    <location>
        <begin position="22"/>
        <end position="43"/>
    </location>
</feature>
<evidence type="ECO:0000256" key="1">
    <source>
        <dbReference type="SAM" id="MobiDB-lite"/>
    </source>
</evidence>
<protein>
    <submittedName>
        <fullName evidence="3">DUF5336 domain-containing protein</fullName>
    </submittedName>
</protein>
<comment type="caution">
    <text evidence="3">The sequence shown here is derived from an EMBL/GenBank/DDBJ whole genome shotgun (WGS) entry which is preliminary data.</text>
</comment>
<accession>A0ABT2MBN8</accession>
<organism evidence="3 4">
    <name type="scientific">Mycobacterium deserti</name>
    <dbReference type="NCBI Taxonomy" id="2978347"/>
    <lineage>
        <taxon>Bacteria</taxon>
        <taxon>Bacillati</taxon>
        <taxon>Actinomycetota</taxon>
        <taxon>Actinomycetes</taxon>
        <taxon>Mycobacteriales</taxon>
        <taxon>Mycobacteriaceae</taxon>
        <taxon>Mycobacterium</taxon>
    </lineage>
</organism>
<dbReference type="InterPro" id="IPR035166">
    <property type="entry name" value="DUF5336"/>
</dbReference>
<gene>
    <name evidence="3" type="ORF">N4S67_14770</name>
</gene>
<dbReference type="RefSeq" id="WP_260993714.1">
    <property type="nucleotide sequence ID" value="NZ_JAODWD010000003.1"/>
</dbReference>
<feature type="compositionally biased region" description="Low complexity" evidence="1">
    <location>
        <begin position="173"/>
        <end position="184"/>
    </location>
</feature>
<sequence>MYSHQTGPAPGRPTAEDRLPKVLLNVVVALGVVAYGLSFGPMINGSGASGWNVRFAVLAALCALFGLLPRQKPLPLVIAVLAAMGFLDALSSAFTSDTYAETLGISTLAEPGWPMTAIVVTNALQMAAAVAALLTSPETATTATAGYEAYVDYYNQAVRTYYSQQAQPVPHEGSQYSSGYGQSYADAQATSGAQRTHRPSQYADYTELDYRGSRGSAAPEHNSGGTAAGGSTGLPSFGQAPTHADPNRRRDTGEPPPTAVP</sequence>
<name>A0ABT2MBN8_9MYCO</name>
<dbReference type="Proteomes" id="UP001206639">
    <property type="component" value="Unassembled WGS sequence"/>
</dbReference>